<dbReference type="PROSITE" id="PS50110">
    <property type="entry name" value="RESPONSE_REGULATORY"/>
    <property type="match status" value="1"/>
</dbReference>
<evidence type="ECO:0000313" key="10">
    <source>
        <dbReference type="Proteomes" id="UP000444401"/>
    </source>
</evidence>
<dbReference type="Gene3D" id="3.40.50.180">
    <property type="entry name" value="Methylesterase CheB, C-terminal domain"/>
    <property type="match status" value="1"/>
</dbReference>
<feature type="domain" description="CheB-type methylesterase" evidence="8">
    <location>
        <begin position="149"/>
        <end position="332"/>
    </location>
</feature>
<feature type="active site" evidence="5">
    <location>
        <position position="281"/>
    </location>
</feature>
<dbReference type="Gene3D" id="3.40.50.2300">
    <property type="match status" value="1"/>
</dbReference>
<keyword evidence="2 5" id="KW-0378">Hydrolase</keyword>
<dbReference type="SUPFAM" id="SSF52738">
    <property type="entry name" value="Methylesterase CheB, C-terminal domain"/>
    <property type="match status" value="1"/>
</dbReference>
<evidence type="ECO:0000256" key="1">
    <source>
        <dbReference type="ARBA" id="ARBA00022500"/>
    </source>
</evidence>
<accession>A0ABW9UWX0</accession>
<feature type="active site" evidence="5">
    <location>
        <position position="158"/>
    </location>
</feature>
<dbReference type="PIRSF" id="PIRSF000876">
    <property type="entry name" value="RR_chemtxs_CheB"/>
    <property type="match status" value="1"/>
</dbReference>
<evidence type="ECO:0000256" key="3">
    <source>
        <dbReference type="ARBA" id="ARBA00039140"/>
    </source>
</evidence>
<feature type="domain" description="Response regulatory" evidence="7">
    <location>
        <begin position="1"/>
        <end position="117"/>
    </location>
</feature>
<dbReference type="Proteomes" id="UP000444401">
    <property type="component" value="Unassembled WGS sequence"/>
</dbReference>
<comment type="caution">
    <text evidence="9">The sequence shown here is derived from an EMBL/GenBank/DDBJ whole genome shotgun (WGS) entry which is preliminary data.</text>
</comment>
<dbReference type="SUPFAM" id="SSF52172">
    <property type="entry name" value="CheY-like"/>
    <property type="match status" value="1"/>
</dbReference>
<dbReference type="Pfam" id="PF00072">
    <property type="entry name" value="Response_reg"/>
    <property type="match status" value="1"/>
</dbReference>
<dbReference type="InterPro" id="IPR000673">
    <property type="entry name" value="Sig_transdc_resp-reg_Me-estase"/>
</dbReference>
<evidence type="ECO:0000313" key="9">
    <source>
        <dbReference type="EMBL" id="MXO69334.1"/>
    </source>
</evidence>
<evidence type="ECO:0000259" key="8">
    <source>
        <dbReference type="PROSITE" id="PS50122"/>
    </source>
</evidence>
<evidence type="ECO:0000256" key="4">
    <source>
        <dbReference type="ARBA" id="ARBA00048267"/>
    </source>
</evidence>
<keyword evidence="1 5" id="KW-0145">Chemotaxis</keyword>
<name>A0ABW9UWX0_9SPHN</name>
<keyword evidence="9" id="KW-0489">Methyltransferase</keyword>
<evidence type="ECO:0000256" key="6">
    <source>
        <dbReference type="PROSITE-ProRule" id="PRU00169"/>
    </source>
</evidence>
<dbReference type="GO" id="GO:0008168">
    <property type="term" value="F:methyltransferase activity"/>
    <property type="evidence" value="ECO:0007669"/>
    <property type="project" value="UniProtKB-KW"/>
</dbReference>
<dbReference type="PANTHER" id="PTHR42872">
    <property type="entry name" value="PROTEIN-GLUTAMATE METHYLESTERASE/PROTEIN-GLUTAMINE GLUTAMINASE"/>
    <property type="match status" value="1"/>
</dbReference>
<evidence type="ECO:0000259" key="7">
    <source>
        <dbReference type="PROSITE" id="PS50110"/>
    </source>
</evidence>
<dbReference type="Pfam" id="PF01339">
    <property type="entry name" value="CheB_methylest"/>
    <property type="match status" value="1"/>
</dbReference>
<evidence type="ECO:0000256" key="2">
    <source>
        <dbReference type="ARBA" id="ARBA00022801"/>
    </source>
</evidence>
<dbReference type="PANTHER" id="PTHR42872:SF3">
    <property type="entry name" value="PROTEIN-GLUTAMATE METHYLESTERASE_PROTEIN-GLUTAMINE GLUTAMINASE 1"/>
    <property type="match status" value="1"/>
</dbReference>
<organism evidence="9 10">
    <name type="scientific">Pelagerythrobacter marinus</name>
    <dbReference type="NCBI Taxonomy" id="538382"/>
    <lineage>
        <taxon>Bacteria</taxon>
        <taxon>Pseudomonadati</taxon>
        <taxon>Pseudomonadota</taxon>
        <taxon>Alphaproteobacteria</taxon>
        <taxon>Sphingomonadales</taxon>
        <taxon>Erythrobacteraceae</taxon>
        <taxon>Pelagerythrobacter</taxon>
    </lineage>
</organism>
<gene>
    <name evidence="9" type="primary">cheB</name>
    <name evidence="9" type="ORF">GRI72_10900</name>
</gene>
<dbReference type="EC" id="3.1.1.61" evidence="3"/>
<reference evidence="9 10" key="1">
    <citation type="submission" date="2019-12" db="EMBL/GenBank/DDBJ databases">
        <title>Genomic-based taxomic classification of the family Erythrobacteraceae.</title>
        <authorList>
            <person name="Xu L."/>
        </authorList>
    </citation>
    <scope>NUCLEOTIDE SEQUENCE [LARGE SCALE GENOMIC DNA]</scope>
    <source>
        <strain evidence="9 10">H32</strain>
    </source>
</reference>
<dbReference type="InterPro" id="IPR035909">
    <property type="entry name" value="CheB_C"/>
</dbReference>
<feature type="modified residue" description="4-aspartylphosphate" evidence="6">
    <location>
        <position position="50"/>
    </location>
</feature>
<dbReference type="InterPro" id="IPR008248">
    <property type="entry name" value="CheB-like"/>
</dbReference>
<dbReference type="InterPro" id="IPR001789">
    <property type="entry name" value="Sig_transdc_resp-reg_receiver"/>
</dbReference>
<proteinExistence type="predicted"/>
<dbReference type="NCBIfam" id="NF001965">
    <property type="entry name" value="PRK00742.1"/>
    <property type="match status" value="1"/>
</dbReference>
<dbReference type="PROSITE" id="PS50122">
    <property type="entry name" value="CHEB"/>
    <property type="match status" value="1"/>
</dbReference>
<dbReference type="SMART" id="SM00448">
    <property type="entry name" value="REC"/>
    <property type="match status" value="1"/>
</dbReference>
<sequence length="342" mass="35429">MIVDDSLIVRTVLSKIISAERDMAVVGKTGSAETALASLARTPADVVLLDLEMPGMGGLHALPRILSICPGCRVLVVSSLTRAGAEHTLAALSTGAADTMLKPRSGEFDEAYRQALLQRIRVLGRRGHPGAEAPRPAPPTLRSRNRAGPLEVIGIGASTGGIHALCVLLRNLPRQLAAPILVTQHLPANFMAVFAHQLELASGRSARVLAGPMALRPGCIVIAPGDAHLVLRREEDRLVADPASFRAPSGCLPSVDPMFESMAETTGAGALGIVLSGMGRDGALGARSLVDAGGNIIAQDEASSSVWGMPRAVAESGLASAILPPDKIALRIAVHAGDAAWK</sequence>
<keyword evidence="6" id="KW-0597">Phosphoprotein</keyword>
<keyword evidence="9" id="KW-0808">Transferase</keyword>
<comment type="catalytic activity">
    <reaction evidence="4">
        <text>[protein]-L-glutamate 5-O-methyl ester + H2O = L-glutamyl-[protein] + methanol + H(+)</text>
        <dbReference type="Rhea" id="RHEA:23236"/>
        <dbReference type="Rhea" id="RHEA-COMP:10208"/>
        <dbReference type="Rhea" id="RHEA-COMP:10311"/>
        <dbReference type="ChEBI" id="CHEBI:15377"/>
        <dbReference type="ChEBI" id="CHEBI:15378"/>
        <dbReference type="ChEBI" id="CHEBI:17790"/>
        <dbReference type="ChEBI" id="CHEBI:29973"/>
        <dbReference type="ChEBI" id="CHEBI:82795"/>
        <dbReference type="EC" id="3.1.1.61"/>
    </reaction>
</comment>
<dbReference type="GO" id="GO:0008984">
    <property type="term" value="F:protein-glutamate methylesterase activity"/>
    <property type="evidence" value="ECO:0007669"/>
    <property type="project" value="UniProtKB-EC"/>
</dbReference>
<evidence type="ECO:0000256" key="5">
    <source>
        <dbReference type="PROSITE-ProRule" id="PRU00050"/>
    </source>
</evidence>
<dbReference type="EMBL" id="WTYO01000004">
    <property type="protein sequence ID" value="MXO69334.1"/>
    <property type="molecule type" value="Genomic_DNA"/>
</dbReference>
<dbReference type="CDD" id="cd17541">
    <property type="entry name" value="REC_CheB-like"/>
    <property type="match status" value="1"/>
</dbReference>
<protein>
    <recommendedName>
        <fullName evidence="3">protein-glutamate methylesterase</fullName>
        <ecNumber evidence="3">3.1.1.61</ecNumber>
    </recommendedName>
</protein>
<dbReference type="InterPro" id="IPR011006">
    <property type="entry name" value="CheY-like_superfamily"/>
</dbReference>
<dbReference type="CDD" id="cd16432">
    <property type="entry name" value="CheB_Rec"/>
    <property type="match status" value="1"/>
</dbReference>
<keyword evidence="10" id="KW-1185">Reference proteome</keyword>
<dbReference type="GO" id="GO:0032259">
    <property type="term" value="P:methylation"/>
    <property type="evidence" value="ECO:0007669"/>
    <property type="project" value="UniProtKB-KW"/>
</dbReference>
<feature type="active site" evidence="5">
    <location>
        <position position="185"/>
    </location>
</feature>